<keyword evidence="4" id="KW-0472">Membrane</keyword>
<dbReference type="Proteomes" id="UP001336835">
    <property type="component" value="Unassembled WGS sequence"/>
</dbReference>
<comment type="similarity">
    <text evidence="2">Belongs to the YjiK family.</text>
</comment>
<reference evidence="6 7" key="1">
    <citation type="submission" date="2024-01" db="EMBL/GenBank/DDBJ databases">
        <title>Pedobacter sp. nov., isolated from fresh soil.</title>
        <authorList>
            <person name="Le N.T.T."/>
        </authorList>
    </citation>
    <scope>NUCLEOTIDE SEQUENCE [LARGE SCALE GENOMIC DNA]</scope>
    <source>
        <strain evidence="6 7">KR3-3</strain>
    </source>
</reference>
<gene>
    <name evidence="6" type="ORF">VRU48_00705</name>
</gene>
<protein>
    <submittedName>
        <fullName evidence="6">SdiA-regulated domain-containing protein</fullName>
    </submittedName>
</protein>
<evidence type="ECO:0000256" key="4">
    <source>
        <dbReference type="ARBA" id="ARBA00023136"/>
    </source>
</evidence>
<evidence type="ECO:0000256" key="1">
    <source>
        <dbReference type="ARBA" id="ARBA00004236"/>
    </source>
</evidence>
<evidence type="ECO:0000256" key="2">
    <source>
        <dbReference type="ARBA" id="ARBA00009852"/>
    </source>
</evidence>
<name>A0ABU7I2C3_9SPHI</name>
<dbReference type="SUPFAM" id="SSF63825">
    <property type="entry name" value="YWTD domain"/>
    <property type="match status" value="1"/>
</dbReference>
<keyword evidence="5" id="KW-0732">Signal</keyword>
<feature type="signal peptide" evidence="5">
    <location>
        <begin position="1"/>
        <end position="27"/>
    </location>
</feature>
<feature type="chain" id="PRO_5045962466" evidence="5">
    <location>
        <begin position="28"/>
        <end position="293"/>
    </location>
</feature>
<dbReference type="EMBL" id="JAZDQT010000001">
    <property type="protein sequence ID" value="MEE1943605.1"/>
    <property type="molecule type" value="Genomic_DNA"/>
</dbReference>
<evidence type="ECO:0000256" key="5">
    <source>
        <dbReference type="SAM" id="SignalP"/>
    </source>
</evidence>
<dbReference type="RefSeq" id="WP_330106014.1">
    <property type="nucleotide sequence ID" value="NZ_JAZDQT010000001.1"/>
</dbReference>
<dbReference type="Pfam" id="PF06977">
    <property type="entry name" value="SdiA-regulated"/>
    <property type="match status" value="1"/>
</dbReference>
<proteinExistence type="inferred from homology"/>
<evidence type="ECO:0000256" key="3">
    <source>
        <dbReference type="ARBA" id="ARBA00022475"/>
    </source>
</evidence>
<dbReference type="InterPro" id="IPR009722">
    <property type="entry name" value="YjiK/CarP"/>
</dbReference>
<dbReference type="Gene3D" id="2.120.10.30">
    <property type="entry name" value="TolB, C-terminal domain"/>
    <property type="match status" value="1"/>
</dbReference>
<evidence type="ECO:0000313" key="6">
    <source>
        <dbReference type="EMBL" id="MEE1943605.1"/>
    </source>
</evidence>
<evidence type="ECO:0000313" key="7">
    <source>
        <dbReference type="Proteomes" id="UP001336835"/>
    </source>
</evidence>
<dbReference type="InterPro" id="IPR011042">
    <property type="entry name" value="6-blade_b-propeller_TolB-like"/>
</dbReference>
<sequence>MKNSIAKRYELLWVALAFLATMQLSCAQTKSKGPASPPGYDLSKPKKYNMPDVLQEISGIAFDKGDNRIVYAEQDEEGKIFRLPLGSKNESATKFAGKGDYEDIAISQGWAILLKSNGHLYTFPLSETQKPEAANVQKLENMLPKGEYEGMFANQSTGDLYVLCKDCKVDRGKKQASGYIFSLQKNGTVKPKGTFVVDASQVDKLSGKRKGIFHPSALAMNLKTNEWYVVSSVNKALIVTDANWKIKNVYHLSSNIFNQPEGIAFDKDNNLYISNEGSETQQGNILRFDYKKP</sequence>
<organism evidence="6 7">
    <name type="scientific">Pedobacter albus</name>
    <dbReference type="NCBI Taxonomy" id="3113905"/>
    <lineage>
        <taxon>Bacteria</taxon>
        <taxon>Pseudomonadati</taxon>
        <taxon>Bacteroidota</taxon>
        <taxon>Sphingobacteriia</taxon>
        <taxon>Sphingobacteriales</taxon>
        <taxon>Sphingobacteriaceae</taxon>
        <taxon>Pedobacter</taxon>
    </lineage>
</organism>
<keyword evidence="7" id="KW-1185">Reference proteome</keyword>
<comment type="caution">
    <text evidence="6">The sequence shown here is derived from an EMBL/GenBank/DDBJ whole genome shotgun (WGS) entry which is preliminary data.</text>
</comment>
<keyword evidence="3" id="KW-1003">Cell membrane</keyword>
<comment type="subcellular location">
    <subcellularLocation>
        <location evidence="1">Cell membrane</location>
    </subcellularLocation>
</comment>
<accession>A0ABU7I2C3</accession>